<organism evidence="2 3">
    <name type="scientific">Trichuris trichiura</name>
    <name type="common">Whipworm</name>
    <name type="synonym">Trichocephalus trichiurus</name>
    <dbReference type="NCBI Taxonomy" id="36087"/>
    <lineage>
        <taxon>Eukaryota</taxon>
        <taxon>Metazoa</taxon>
        <taxon>Ecdysozoa</taxon>
        <taxon>Nematoda</taxon>
        <taxon>Enoplea</taxon>
        <taxon>Dorylaimia</taxon>
        <taxon>Trichinellida</taxon>
        <taxon>Trichuridae</taxon>
        <taxon>Trichuris</taxon>
    </lineage>
</organism>
<dbReference type="STRING" id="36087.A0A077ZKL1"/>
<dbReference type="EMBL" id="HG807521">
    <property type="protein sequence ID" value="CDW60891.1"/>
    <property type="molecule type" value="Genomic_DNA"/>
</dbReference>
<dbReference type="Pfam" id="PF18701">
    <property type="entry name" value="DUF5641"/>
    <property type="match status" value="1"/>
</dbReference>
<dbReference type="AlphaFoldDB" id="A0A077ZKL1"/>
<reference evidence="2" key="1">
    <citation type="submission" date="2014-01" db="EMBL/GenBank/DDBJ databases">
        <authorList>
            <person name="Aslett M."/>
        </authorList>
    </citation>
    <scope>NUCLEOTIDE SEQUENCE</scope>
</reference>
<keyword evidence="3" id="KW-1185">Reference proteome</keyword>
<protein>
    <recommendedName>
        <fullName evidence="1">DUF5641 domain-containing protein</fullName>
    </recommendedName>
</protein>
<dbReference type="InterPro" id="IPR040676">
    <property type="entry name" value="DUF5641"/>
</dbReference>
<gene>
    <name evidence="2" type="ORF">TTRE_0000929501</name>
</gene>
<accession>A0A077ZKL1</accession>
<dbReference type="OrthoDB" id="8958038at2759"/>
<evidence type="ECO:0000313" key="3">
    <source>
        <dbReference type="Proteomes" id="UP000030665"/>
    </source>
</evidence>
<name>A0A077ZKL1_TRITR</name>
<evidence type="ECO:0000313" key="2">
    <source>
        <dbReference type="EMBL" id="CDW60891.1"/>
    </source>
</evidence>
<feature type="domain" description="DUF5641" evidence="1">
    <location>
        <begin position="61"/>
        <end position="120"/>
    </location>
</feature>
<dbReference type="PANTHER" id="PTHR47331">
    <property type="entry name" value="PHD-TYPE DOMAIN-CONTAINING PROTEIN"/>
    <property type="match status" value="1"/>
</dbReference>
<dbReference type="PANTHER" id="PTHR47331:SF1">
    <property type="entry name" value="GAG-LIKE PROTEIN"/>
    <property type="match status" value="1"/>
</dbReference>
<reference evidence="2" key="2">
    <citation type="submission" date="2014-03" db="EMBL/GenBank/DDBJ databases">
        <title>The whipworm genome and dual-species transcriptomics of an intimate host-pathogen interaction.</title>
        <authorList>
            <person name="Foth B.J."/>
            <person name="Tsai I.J."/>
            <person name="Reid A.J."/>
            <person name="Bancroft A.J."/>
            <person name="Nichol S."/>
            <person name="Tracey A."/>
            <person name="Holroyd N."/>
            <person name="Cotton J.A."/>
            <person name="Stanley E.J."/>
            <person name="Zarowiecki M."/>
            <person name="Liu J.Z."/>
            <person name="Huckvale T."/>
            <person name="Cooper P.J."/>
            <person name="Grencis R.K."/>
            <person name="Berriman M."/>
        </authorList>
    </citation>
    <scope>NUCLEOTIDE SEQUENCE [LARGE SCALE GENOMIC DNA]</scope>
</reference>
<proteinExistence type="predicted"/>
<evidence type="ECO:0000259" key="1">
    <source>
        <dbReference type="Pfam" id="PF18701"/>
    </source>
</evidence>
<sequence>MTALCYVENLLNGRPLACASLETREVEVLTPHHLLTGRSQPNFPPDVMSHLSLDVESGRRTSGMSVGDVVVLVDSNTPRGSWPLGRISTVYSGKDGVVRSADEALALITTRRSVNKLLLLQAAD</sequence>
<dbReference type="Proteomes" id="UP000030665">
    <property type="component" value="Unassembled WGS sequence"/>
</dbReference>